<organism evidence="2 3">
    <name type="scientific">Planotetraspora phitsanulokensis</name>
    <dbReference type="NCBI Taxonomy" id="575192"/>
    <lineage>
        <taxon>Bacteria</taxon>
        <taxon>Bacillati</taxon>
        <taxon>Actinomycetota</taxon>
        <taxon>Actinomycetes</taxon>
        <taxon>Streptosporangiales</taxon>
        <taxon>Streptosporangiaceae</taxon>
        <taxon>Planotetraspora</taxon>
    </lineage>
</organism>
<feature type="compositionally biased region" description="Polar residues" evidence="1">
    <location>
        <begin position="1"/>
        <end position="13"/>
    </location>
</feature>
<keyword evidence="3" id="KW-1185">Reference proteome</keyword>
<dbReference type="AlphaFoldDB" id="A0A8J3UAQ9"/>
<accession>A0A8J3UAQ9</accession>
<name>A0A8J3UAQ9_9ACTN</name>
<sequence>MIPTTPNFNSQRLESWRERRVRAAPPEPWMSDAGRERITEGSPPAFGGGRLTQEEFEQPRGAAVDMWVISAKTRHAAAEHGR</sequence>
<dbReference type="Proteomes" id="UP000622547">
    <property type="component" value="Unassembled WGS sequence"/>
</dbReference>
<evidence type="ECO:0000256" key="1">
    <source>
        <dbReference type="SAM" id="MobiDB-lite"/>
    </source>
</evidence>
<evidence type="ECO:0000313" key="2">
    <source>
        <dbReference type="EMBL" id="GII39059.1"/>
    </source>
</evidence>
<comment type="caution">
    <text evidence="2">The sequence shown here is derived from an EMBL/GenBank/DDBJ whole genome shotgun (WGS) entry which is preliminary data.</text>
</comment>
<dbReference type="EMBL" id="BOOP01000019">
    <property type="protein sequence ID" value="GII39059.1"/>
    <property type="molecule type" value="Genomic_DNA"/>
</dbReference>
<proteinExistence type="predicted"/>
<gene>
    <name evidence="2" type="ORF">Pph01_40620</name>
</gene>
<reference evidence="2 3" key="1">
    <citation type="submission" date="2021-01" db="EMBL/GenBank/DDBJ databases">
        <title>Whole genome shotgun sequence of Planotetraspora phitsanulokensis NBRC 104273.</title>
        <authorList>
            <person name="Komaki H."/>
            <person name="Tamura T."/>
        </authorList>
    </citation>
    <scope>NUCLEOTIDE SEQUENCE [LARGE SCALE GENOMIC DNA]</scope>
    <source>
        <strain evidence="2 3">NBRC 104273</strain>
    </source>
</reference>
<feature type="region of interest" description="Disordered" evidence="1">
    <location>
        <begin position="1"/>
        <end position="51"/>
    </location>
</feature>
<protein>
    <submittedName>
        <fullName evidence="2">Uncharacterized protein</fullName>
    </submittedName>
</protein>
<evidence type="ECO:0000313" key="3">
    <source>
        <dbReference type="Proteomes" id="UP000622547"/>
    </source>
</evidence>